<dbReference type="PANTHER" id="PTHR19328">
    <property type="entry name" value="HEDGEHOG-INTERACTING PROTEIN"/>
    <property type="match status" value="1"/>
</dbReference>
<dbReference type="Proteomes" id="UP000316988">
    <property type="component" value="Unassembled WGS sequence"/>
</dbReference>
<evidence type="ECO:0000259" key="3">
    <source>
        <dbReference type="Pfam" id="PF07995"/>
    </source>
</evidence>
<feature type="chain" id="PRO_5021776146" evidence="2">
    <location>
        <begin position="21"/>
        <end position="365"/>
    </location>
</feature>
<accession>A0A554SA80</accession>
<organism evidence="4 5">
    <name type="scientific">Aeromicrobium piscarium</name>
    <dbReference type="NCBI Taxonomy" id="2590901"/>
    <lineage>
        <taxon>Bacteria</taxon>
        <taxon>Bacillati</taxon>
        <taxon>Actinomycetota</taxon>
        <taxon>Actinomycetes</taxon>
        <taxon>Propionibacteriales</taxon>
        <taxon>Nocardioidaceae</taxon>
        <taxon>Aeromicrobium</taxon>
    </lineage>
</organism>
<keyword evidence="5" id="KW-1185">Reference proteome</keyword>
<feature type="region of interest" description="Disordered" evidence="1">
    <location>
        <begin position="22"/>
        <end position="47"/>
    </location>
</feature>
<evidence type="ECO:0000313" key="5">
    <source>
        <dbReference type="Proteomes" id="UP000316988"/>
    </source>
</evidence>
<proteinExistence type="predicted"/>
<dbReference type="InterPro" id="IPR011041">
    <property type="entry name" value="Quinoprot_gluc/sorb_DH_b-prop"/>
</dbReference>
<dbReference type="OrthoDB" id="9770043at2"/>
<name>A0A554SA80_9ACTN</name>
<dbReference type="InterPro" id="IPR012938">
    <property type="entry name" value="Glc/Sorbosone_DH"/>
</dbReference>
<evidence type="ECO:0000256" key="1">
    <source>
        <dbReference type="SAM" id="MobiDB-lite"/>
    </source>
</evidence>
<evidence type="ECO:0000256" key="2">
    <source>
        <dbReference type="SAM" id="SignalP"/>
    </source>
</evidence>
<keyword evidence="2" id="KW-0732">Signal</keyword>
<reference evidence="4 5" key="1">
    <citation type="submission" date="2019-07" db="EMBL/GenBank/DDBJ databases">
        <authorList>
            <person name="Zhao L.H."/>
        </authorList>
    </citation>
    <scope>NUCLEOTIDE SEQUENCE [LARGE SCALE GENOMIC DNA]</scope>
    <source>
        <strain evidence="4 5">Co35</strain>
    </source>
</reference>
<dbReference type="SUPFAM" id="SSF50952">
    <property type="entry name" value="Soluble quinoprotein glucose dehydrogenase"/>
    <property type="match status" value="1"/>
</dbReference>
<dbReference type="Gene3D" id="2.120.10.30">
    <property type="entry name" value="TolB, C-terminal domain"/>
    <property type="match status" value="1"/>
</dbReference>
<gene>
    <name evidence="4" type="ORF">FNM00_09570</name>
</gene>
<feature type="region of interest" description="Disordered" evidence="1">
    <location>
        <begin position="340"/>
        <end position="365"/>
    </location>
</feature>
<dbReference type="PROSITE" id="PS51257">
    <property type="entry name" value="PROKAR_LIPOPROTEIN"/>
    <property type="match status" value="1"/>
</dbReference>
<dbReference type="InterPro" id="IPR011042">
    <property type="entry name" value="6-blade_b-propeller_TolB-like"/>
</dbReference>
<evidence type="ECO:0000313" key="4">
    <source>
        <dbReference type="EMBL" id="TSD63222.1"/>
    </source>
</evidence>
<feature type="compositionally biased region" description="Basic and acidic residues" evidence="1">
    <location>
        <begin position="346"/>
        <end position="358"/>
    </location>
</feature>
<dbReference type="EMBL" id="VLNT01000006">
    <property type="protein sequence ID" value="TSD63222.1"/>
    <property type="molecule type" value="Genomic_DNA"/>
</dbReference>
<sequence length="365" mass="37689">MRVSGVVTASSLVIALAACSAGEEDDPAPSPAPTTASESTASTTVPPTVDAAIATGVNVPWGMVFDEDGTALVAQRDDASILAVEPDGTVTDLGVVEGVQPGGEGGLLGLALSPDGSTLYAYLTSAEDNRVVSMAVEDDSLGPAEPVLTGIGKANNHNGGALLYDPADDVLFVATGDALQPDLAQDSSALEGKILRVTPDGEPAPGNPFDNEVWSIGHRNVQGLAFDDDGRLWSSEFGDKGADELNLIEAGGNYGWPVVEGESDDERFAAPKVTWPTDEASPSGLAIVDDTAYLGALRGQRLWTVPLDGEQTGEPEAHLVEEYGRIRAVAAAPDGSLWIGTSNTDGRADPAGDDDRLLRLTVTQQ</sequence>
<dbReference type="AlphaFoldDB" id="A0A554SA80"/>
<dbReference type="PANTHER" id="PTHR19328:SF13">
    <property type="entry name" value="HIPL1 PROTEIN"/>
    <property type="match status" value="1"/>
</dbReference>
<comment type="caution">
    <text evidence="4">The sequence shown here is derived from an EMBL/GenBank/DDBJ whole genome shotgun (WGS) entry which is preliminary data.</text>
</comment>
<feature type="signal peptide" evidence="2">
    <location>
        <begin position="1"/>
        <end position="20"/>
    </location>
</feature>
<dbReference type="Pfam" id="PF07995">
    <property type="entry name" value="GSDH"/>
    <property type="match status" value="1"/>
</dbReference>
<protein>
    <submittedName>
        <fullName evidence="4">PQQ-dependent sugar dehydrogenase</fullName>
    </submittedName>
</protein>
<feature type="domain" description="Glucose/Sorbosone dehydrogenase" evidence="3">
    <location>
        <begin position="58"/>
        <end position="347"/>
    </location>
</feature>
<feature type="compositionally biased region" description="Low complexity" evidence="1">
    <location>
        <begin position="33"/>
        <end position="47"/>
    </location>
</feature>